<keyword evidence="6" id="KW-1133">Transmembrane helix</keyword>
<name>A0A1S2Z878_CICAR</name>
<dbReference type="eggNOG" id="KOG4674">
    <property type="taxonomic scope" value="Eukaryota"/>
</dbReference>
<feature type="domain" description="RING-type" evidence="7">
    <location>
        <begin position="486"/>
        <end position="519"/>
    </location>
</feature>
<dbReference type="PROSITE" id="PS50865">
    <property type="entry name" value="ZF_MYND_2"/>
    <property type="match status" value="2"/>
</dbReference>
<dbReference type="InterPro" id="IPR013083">
    <property type="entry name" value="Znf_RING/FYVE/PHD"/>
</dbReference>
<dbReference type="OrthoDB" id="437457at2759"/>
<evidence type="ECO:0000256" key="2">
    <source>
        <dbReference type="ARBA" id="ARBA00022771"/>
    </source>
</evidence>
<keyword evidence="6" id="KW-0472">Membrane</keyword>
<dbReference type="GO" id="GO:0008270">
    <property type="term" value="F:zinc ion binding"/>
    <property type="evidence" value="ECO:0007669"/>
    <property type="project" value="UniProtKB-KW"/>
</dbReference>
<keyword evidence="10" id="KW-1185">Reference proteome</keyword>
<dbReference type="AlphaFoldDB" id="A0A1S2Z878"/>
<dbReference type="InterPro" id="IPR017896">
    <property type="entry name" value="4Fe4S_Fe-S-bd"/>
</dbReference>
<feature type="domain" description="MYND-type" evidence="8">
    <location>
        <begin position="198"/>
        <end position="235"/>
    </location>
</feature>
<dbReference type="PROSITE" id="PS50089">
    <property type="entry name" value="ZF_RING_2"/>
    <property type="match status" value="1"/>
</dbReference>
<evidence type="ECO:0000256" key="6">
    <source>
        <dbReference type="SAM" id="Phobius"/>
    </source>
</evidence>
<dbReference type="Pfam" id="PF13920">
    <property type="entry name" value="zf-C3HC4_3"/>
    <property type="match status" value="1"/>
</dbReference>
<dbReference type="Gene3D" id="3.30.40.10">
    <property type="entry name" value="Zinc/RING finger domain, C3HC4 (zinc finger)"/>
    <property type="match status" value="1"/>
</dbReference>
<dbReference type="GeneID" id="101513690"/>
<evidence type="ECO:0000256" key="4">
    <source>
        <dbReference type="PROSITE-ProRule" id="PRU00134"/>
    </source>
</evidence>
<evidence type="ECO:0000256" key="3">
    <source>
        <dbReference type="ARBA" id="ARBA00022833"/>
    </source>
</evidence>
<keyword evidence="1" id="KW-0479">Metal-binding</keyword>
<reference evidence="11" key="1">
    <citation type="submission" date="2025-08" db="UniProtKB">
        <authorList>
            <consortium name="RefSeq"/>
        </authorList>
    </citation>
    <scope>IDENTIFICATION</scope>
    <source>
        <tissue evidence="11">Etiolated seedlings</tissue>
    </source>
</reference>
<dbReference type="Pfam" id="PF01753">
    <property type="entry name" value="zf-MYND"/>
    <property type="match status" value="2"/>
</dbReference>
<dbReference type="InterPro" id="IPR002893">
    <property type="entry name" value="Znf_MYND"/>
</dbReference>
<evidence type="ECO:0000259" key="8">
    <source>
        <dbReference type="PROSITE" id="PS50865"/>
    </source>
</evidence>
<dbReference type="PROSITE" id="PS51379">
    <property type="entry name" value="4FE4S_FER_2"/>
    <property type="match status" value="1"/>
</dbReference>
<proteinExistence type="predicted"/>
<dbReference type="SUPFAM" id="SSF144232">
    <property type="entry name" value="HIT/MYND zinc finger-like"/>
    <property type="match status" value="2"/>
</dbReference>
<evidence type="ECO:0000259" key="9">
    <source>
        <dbReference type="PROSITE" id="PS51379"/>
    </source>
</evidence>
<dbReference type="PaxDb" id="3827-XP_004516811.1"/>
<keyword evidence="2 4" id="KW-0863">Zinc-finger</keyword>
<dbReference type="Proteomes" id="UP000087171">
    <property type="component" value="Unplaced"/>
</dbReference>
<feature type="domain" description="MYND-type" evidence="8">
    <location>
        <begin position="81"/>
        <end position="120"/>
    </location>
</feature>
<evidence type="ECO:0000256" key="5">
    <source>
        <dbReference type="SAM" id="Coils"/>
    </source>
</evidence>
<evidence type="ECO:0000259" key="7">
    <source>
        <dbReference type="PROSITE" id="PS50089"/>
    </source>
</evidence>
<dbReference type="PANTHER" id="PTHR14879">
    <property type="entry name" value="CASPASE REGULATOR, RING FINGER DOMAIN-CONTAINING"/>
    <property type="match status" value="1"/>
</dbReference>
<organism evidence="10 11">
    <name type="scientific">Cicer arietinum</name>
    <name type="common">Chickpea</name>
    <name type="synonym">Garbanzo</name>
    <dbReference type="NCBI Taxonomy" id="3827"/>
    <lineage>
        <taxon>Eukaryota</taxon>
        <taxon>Viridiplantae</taxon>
        <taxon>Streptophyta</taxon>
        <taxon>Embryophyta</taxon>
        <taxon>Tracheophyta</taxon>
        <taxon>Spermatophyta</taxon>
        <taxon>Magnoliopsida</taxon>
        <taxon>eudicotyledons</taxon>
        <taxon>Gunneridae</taxon>
        <taxon>Pentapetalae</taxon>
        <taxon>rosids</taxon>
        <taxon>fabids</taxon>
        <taxon>Fabales</taxon>
        <taxon>Fabaceae</taxon>
        <taxon>Papilionoideae</taxon>
        <taxon>50 kb inversion clade</taxon>
        <taxon>NPAAA clade</taxon>
        <taxon>Hologalegina</taxon>
        <taxon>IRL clade</taxon>
        <taxon>Cicereae</taxon>
        <taxon>Cicer</taxon>
    </lineage>
</organism>
<sequence>MIANGAIMDLNCFLKFMILVMIILFVGFLAWIQNKVANSNEVNNNTQRDEFMQVSDEINLFFEQDHDDNTISNGLSEYCACSFCGKLSKIITTCTRCKNAIYCSKECHVMHGRFWHRDECVDEIVSTEDNEESSSHGAQCFLLEPGNEILNYPFNDDDDEKIYEENVYYIEGGENNVESSKETSMRLHHGIVSNYDSCAVCGNPCSKKCSRCKAIKYCSETCQHFDWRSGHKFQCFVTKKSSTQETTSNQEWHANENVIMPPNLDDVKDNGHSYDRLCLEFYPEENSNTKALILSYQEASNKVQEVEQQMKSLKEELKMIRNENISLQSKLNYWEIRAKYSADRLYSFKKENEHQLFILKHENELISNAEKQARQMVTNLSQRIHCLQIAVETGVAERKKQEEFILVLQNECAKTKREFQEQNKYVERLIRQKIDDATQFPMKVAEEAGKESGTRIISADESKHTSVEVLQTISLSRNPTLTRQCCTICLTNEKDLAFGCGHMTCRECGSKIRKCHICRKKITNRIRLFPG</sequence>
<evidence type="ECO:0000256" key="1">
    <source>
        <dbReference type="ARBA" id="ARBA00022723"/>
    </source>
</evidence>
<protein>
    <submittedName>
        <fullName evidence="11">Uncharacterized protein LOC101513690 isoform X1</fullName>
    </submittedName>
</protein>
<keyword evidence="6" id="KW-0812">Transmembrane</keyword>
<keyword evidence="5" id="KW-0175">Coiled coil</keyword>
<feature type="coiled-coil region" evidence="5">
    <location>
        <begin position="289"/>
        <end position="330"/>
    </location>
</feature>
<feature type="transmembrane region" description="Helical" evidence="6">
    <location>
        <begin position="12"/>
        <end position="32"/>
    </location>
</feature>
<dbReference type="InterPro" id="IPR001841">
    <property type="entry name" value="Znf_RING"/>
</dbReference>
<keyword evidence="3" id="KW-0862">Zinc</keyword>
<gene>
    <name evidence="11" type="primary">LOC101513690</name>
</gene>
<dbReference type="InterPro" id="IPR051728">
    <property type="entry name" value="RING-FYVE_E3_ubiquitin-ligase"/>
</dbReference>
<dbReference type="RefSeq" id="XP_004516811.1">
    <property type="nucleotide sequence ID" value="XM_004516754.3"/>
</dbReference>
<feature type="domain" description="4Fe-4S ferredoxin-type" evidence="9">
    <location>
        <begin position="189"/>
        <end position="220"/>
    </location>
</feature>
<dbReference type="PROSITE" id="PS01360">
    <property type="entry name" value="ZF_MYND_1"/>
    <property type="match status" value="1"/>
</dbReference>
<evidence type="ECO:0000313" key="11">
    <source>
        <dbReference type="RefSeq" id="XP_004516811.1"/>
    </source>
</evidence>
<dbReference type="KEGG" id="cam:101513690"/>
<accession>A0A1S2Z878</accession>
<dbReference type="Gene3D" id="6.10.140.2220">
    <property type="match status" value="2"/>
</dbReference>
<dbReference type="eggNOG" id="KOG1327">
    <property type="taxonomic scope" value="Eukaryota"/>
</dbReference>
<evidence type="ECO:0000313" key="10">
    <source>
        <dbReference type="Proteomes" id="UP000087171"/>
    </source>
</evidence>
<dbReference type="PANTHER" id="PTHR14879:SF5">
    <property type="entry name" value="RING-TYPE DOMAIN-CONTAINING PROTEIN"/>
    <property type="match status" value="1"/>
</dbReference>